<reference evidence="1 2" key="1">
    <citation type="submission" date="2024-10" db="EMBL/GenBank/DDBJ databases">
        <title>Updated reference genomes for cyclostephanoid diatoms.</title>
        <authorList>
            <person name="Roberts W.R."/>
            <person name="Alverson A.J."/>
        </authorList>
    </citation>
    <scope>NUCLEOTIDE SEQUENCE [LARGE SCALE GENOMIC DNA]</scope>
    <source>
        <strain evidence="1 2">AJA010-31</strain>
    </source>
</reference>
<proteinExistence type="predicted"/>
<dbReference type="AlphaFoldDB" id="A0ABD3QTZ5"/>
<dbReference type="EMBL" id="JALLPJ020000132">
    <property type="protein sequence ID" value="KAL3801465.1"/>
    <property type="molecule type" value="Genomic_DNA"/>
</dbReference>
<gene>
    <name evidence="1" type="ORF">ACHAWO_002177</name>
</gene>
<sequence>MVIREPVDRAMSNERHLYNFRDKSTEVTFLQRKELVRHNYITWALSAGASSGDRKFQLVPQEDQLDIAKDTLSRFDFLVDFTMNDTSCLGATLELMGIRNTTIGQQRKQFGKQHSSKLKPREMYQLWNSLDLKLYEYSQQLMDIDCRFFLRLMRGYNFFNTITYDHIIKQEWPPDNQQNRTIEQSHDDAKQQWNSGLTQHNLSKSALAVRNLASPKTAAARLQDPQWIAKLQHHVSFMDGSATKRRRVLEWTVESNDTPDDNGIELFLMPSQGRGFLLVELFLEGRVHSTMGENVAMMGWAKAALALGCKKVVMFDSYVDFVNRLDKRLNQFYMMDYLSLPKVKDDLLLDPMLRQRTWDLAWWGRAKTGPNSVKEKMGIDEKYGFKTDHTLVPFNYTDGKNPENILMTLLPSAITFNHMELLPPKKCHVFYMGKSVIDVQNSTTIINLVEQKLSEHDLDVEDLRLCTAFEVPEHTSYEEVLGFQPKYTVNVGRMKPNEFAYVVGNAKVVVGSGFPYNSPTIVDAIFGGAVFMAPAKQFKSIEMHPLFIKADETFHSPDEQAIKIISILLEDKKQLPFGGYNDTSYSLEHACRKLLEVIGKSFTNND</sequence>
<keyword evidence="2" id="KW-1185">Reference proteome</keyword>
<comment type="caution">
    <text evidence="1">The sequence shown here is derived from an EMBL/GenBank/DDBJ whole genome shotgun (WGS) entry which is preliminary data.</text>
</comment>
<organism evidence="1 2">
    <name type="scientific">Cyclotella atomus</name>
    <dbReference type="NCBI Taxonomy" id="382360"/>
    <lineage>
        <taxon>Eukaryota</taxon>
        <taxon>Sar</taxon>
        <taxon>Stramenopiles</taxon>
        <taxon>Ochrophyta</taxon>
        <taxon>Bacillariophyta</taxon>
        <taxon>Coscinodiscophyceae</taxon>
        <taxon>Thalassiosirophycidae</taxon>
        <taxon>Stephanodiscales</taxon>
        <taxon>Stephanodiscaceae</taxon>
        <taxon>Cyclotella</taxon>
    </lineage>
</organism>
<name>A0ABD3QTZ5_9STRA</name>
<protein>
    <submittedName>
        <fullName evidence="1">Uncharacterized protein</fullName>
    </submittedName>
</protein>
<accession>A0ABD3QTZ5</accession>
<evidence type="ECO:0000313" key="2">
    <source>
        <dbReference type="Proteomes" id="UP001530400"/>
    </source>
</evidence>
<dbReference type="Proteomes" id="UP001530400">
    <property type="component" value="Unassembled WGS sequence"/>
</dbReference>
<evidence type="ECO:0000313" key="1">
    <source>
        <dbReference type="EMBL" id="KAL3801465.1"/>
    </source>
</evidence>